<comment type="caution">
    <text evidence="5">The sequence shown here is derived from an EMBL/GenBank/DDBJ whole genome shotgun (WGS) entry which is preliminary data.</text>
</comment>
<proteinExistence type="inferred from homology"/>
<keyword evidence="3" id="KW-0812">Transmembrane</keyword>
<accession>A0ABS6SGE3</accession>
<keyword evidence="6" id="KW-1185">Reference proteome</keyword>
<evidence type="ECO:0000256" key="3">
    <source>
        <dbReference type="SAM" id="Phobius"/>
    </source>
</evidence>
<feature type="transmembrane region" description="Helical" evidence="3">
    <location>
        <begin position="21"/>
        <end position="43"/>
    </location>
</feature>
<feature type="transmembrane region" description="Helical" evidence="3">
    <location>
        <begin position="110"/>
        <end position="128"/>
    </location>
</feature>
<dbReference type="GO" id="GO:0016740">
    <property type="term" value="F:transferase activity"/>
    <property type="evidence" value="ECO:0007669"/>
    <property type="project" value="UniProtKB-KW"/>
</dbReference>
<keyword evidence="3" id="KW-0472">Membrane</keyword>
<evidence type="ECO:0000259" key="4">
    <source>
        <dbReference type="Pfam" id="PF02397"/>
    </source>
</evidence>
<dbReference type="InterPro" id="IPR003362">
    <property type="entry name" value="Bact_transf"/>
</dbReference>
<feature type="transmembrane region" description="Helical" evidence="3">
    <location>
        <begin position="83"/>
        <end position="104"/>
    </location>
</feature>
<reference evidence="5 6" key="1">
    <citation type="submission" date="2021-04" db="EMBL/GenBank/DDBJ databases">
        <authorList>
            <person name="Pira H."/>
            <person name="Risdian C."/>
            <person name="Wink J."/>
        </authorList>
    </citation>
    <scope>NUCLEOTIDE SEQUENCE [LARGE SCALE GENOMIC DNA]</scope>
    <source>
        <strain evidence="5 6">WHA3</strain>
    </source>
</reference>
<evidence type="ECO:0000256" key="1">
    <source>
        <dbReference type="ARBA" id="ARBA00006464"/>
    </source>
</evidence>
<dbReference type="PANTHER" id="PTHR30576:SF0">
    <property type="entry name" value="UNDECAPRENYL-PHOSPHATE N-ACETYLGALACTOSAMINYL 1-PHOSPHATE TRANSFERASE-RELATED"/>
    <property type="match status" value="1"/>
</dbReference>
<dbReference type="EMBL" id="JAGSPA010000003">
    <property type="protein sequence ID" value="MBV7256907.1"/>
    <property type="molecule type" value="Genomic_DNA"/>
</dbReference>
<sequence>MNMLTLPTRPVLRPFGLFQSPGAQVLGGILVAVLLPWLVAGLIKPGAMLSDNETMTAMGCAAALMIGIYIFRRFDLFPGVRRFAYVIPSFMTSYAIVFAVFFFLRLDYTRLMFVLSFMGSISLFVMVCRYSRASTSQRFYIVPFGNIQWLRERGDLDKLFLQEPYFPGEPNAILVADLRADHGEMWERFIAKVAIAGFPVYHTKQLRESLEGRVEIEHLSENSFGSLLPNLNYRNIKRGCDLLAAACLLPLVAISFVIVGPLIKMSSPGPILFRQNRVGFRGRQFSVLKYRTMTWQPEPNSDDDRIEAAKTKTNDVRVTKLGKVLRRTRIDEIPQILNVLMGQMSFIGPRPEAVPLAEYYEERLSHYNYRHIVRPGISGWAQINQGHVAELNEVQEKLHYDFYYIKHFSAWLDMVIALRTLATMATGFGSK</sequence>
<feature type="transmembrane region" description="Helical" evidence="3">
    <location>
        <begin position="242"/>
        <end position="263"/>
    </location>
</feature>
<protein>
    <submittedName>
        <fullName evidence="5">Sugar transferase</fullName>
    </submittedName>
</protein>
<organism evidence="5 6">
    <name type="scientific">Pacificimonas pallii</name>
    <dbReference type="NCBI Taxonomy" id="2827236"/>
    <lineage>
        <taxon>Bacteria</taxon>
        <taxon>Pseudomonadati</taxon>
        <taxon>Pseudomonadota</taxon>
        <taxon>Alphaproteobacteria</taxon>
        <taxon>Sphingomonadales</taxon>
        <taxon>Sphingosinicellaceae</taxon>
        <taxon>Pacificimonas</taxon>
    </lineage>
</organism>
<feature type="transmembrane region" description="Helical" evidence="3">
    <location>
        <begin position="55"/>
        <end position="71"/>
    </location>
</feature>
<feature type="domain" description="Bacterial sugar transferase" evidence="4">
    <location>
        <begin position="237"/>
        <end position="424"/>
    </location>
</feature>
<dbReference type="PANTHER" id="PTHR30576">
    <property type="entry name" value="COLANIC BIOSYNTHESIS UDP-GLUCOSE LIPID CARRIER TRANSFERASE"/>
    <property type="match status" value="1"/>
</dbReference>
<keyword evidence="2" id="KW-0270">Exopolysaccharide synthesis</keyword>
<dbReference type="Pfam" id="PF02397">
    <property type="entry name" value="Bac_transf"/>
    <property type="match status" value="1"/>
</dbReference>
<evidence type="ECO:0000313" key="6">
    <source>
        <dbReference type="Proteomes" id="UP000722336"/>
    </source>
</evidence>
<evidence type="ECO:0000313" key="5">
    <source>
        <dbReference type="EMBL" id="MBV7256907.1"/>
    </source>
</evidence>
<comment type="similarity">
    <text evidence="1">Belongs to the bacterial sugar transferase family.</text>
</comment>
<dbReference type="Proteomes" id="UP000722336">
    <property type="component" value="Unassembled WGS sequence"/>
</dbReference>
<keyword evidence="3" id="KW-1133">Transmembrane helix</keyword>
<evidence type="ECO:0000256" key="2">
    <source>
        <dbReference type="ARBA" id="ARBA00023169"/>
    </source>
</evidence>
<name>A0ABS6SGE3_9SPHN</name>
<keyword evidence="5" id="KW-0808">Transferase</keyword>
<gene>
    <name evidence="5" type="ORF">KCG44_08935</name>
</gene>